<reference evidence="2" key="1">
    <citation type="submission" date="2016-01" db="EMBL/GenBank/DDBJ databases">
        <authorList>
            <person name="Mitreva M."/>
            <person name="Pepin K.H."/>
            <person name="Mihindukulasuriya K.A."/>
            <person name="Fulton R."/>
            <person name="Fronick C."/>
            <person name="O'Laughlin M."/>
            <person name="Miner T."/>
            <person name="Herter B."/>
            <person name="Rosa B.A."/>
            <person name="Cordes M."/>
            <person name="Tomlinson C."/>
            <person name="Wollam A."/>
            <person name="Palsikar V.B."/>
            <person name="Mardis E.R."/>
            <person name="Wilson R.K."/>
        </authorList>
    </citation>
    <scope>NUCLEOTIDE SEQUENCE [LARGE SCALE GENOMIC DNA]</scope>
    <source>
        <strain evidence="2">MJR7757B</strain>
    </source>
</reference>
<evidence type="ECO:0000313" key="1">
    <source>
        <dbReference type="EMBL" id="KXA22151.1"/>
    </source>
</evidence>
<accession>A0A133P0T6</accession>
<dbReference type="EMBL" id="LRPY01000099">
    <property type="protein sequence ID" value="KXA22151.1"/>
    <property type="molecule type" value="Genomic_DNA"/>
</dbReference>
<name>A0A133P0T6_FUSNU</name>
<organism evidence="1 2">
    <name type="scientific">Fusobacterium nucleatum</name>
    <dbReference type="NCBI Taxonomy" id="851"/>
    <lineage>
        <taxon>Bacteria</taxon>
        <taxon>Fusobacteriati</taxon>
        <taxon>Fusobacteriota</taxon>
        <taxon>Fusobacteriia</taxon>
        <taxon>Fusobacteriales</taxon>
        <taxon>Fusobacteriaceae</taxon>
        <taxon>Fusobacterium</taxon>
    </lineage>
</organism>
<dbReference type="RefSeq" id="WP_060798350.1">
    <property type="nucleotide sequence ID" value="NZ_KQ956688.1"/>
</dbReference>
<protein>
    <submittedName>
        <fullName evidence="1">Uncharacterized protein</fullName>
    </submittedName>
</protein>
<dbReference type="AlphaFoldDB" id="A0A133P0T6"/>
<evidence type="ECO:0000313" key="2">
    <source>
        <dbReference type="Proteomes" id="UP000070401"/>
    </source>
</evidence>
<comment type="caution">
    <text evidence="1">The sequence shown here is derived from an EMBL/GenBank/DDBJ whole genome shotgun (WGS) entry which is preliminary data.</text>
</comment>
<proteinExistence type="predicted"/>
<dbReference type="Proteomes" id="UP000070401">
    <property type="component" value="Unassembled WGS sequence"/>
</dbReference>
<dbReference type="PATRIC" id="fig|851.8.peg.1034"/>
<keyword evidence="2" id="KW-1185">Reference proteome</keyword>
<gene>
    <name evidence="1" type="ORF">HMPREF3221_01031</name>
</gene>
<sequence>MEKEKVLEIEIKKINNEYSVFYPTKLNIKELEKAGYTVTEFDVLDEVKKPVINFYFNNKNDFTILLNNTSLNVPFIIENIYIEELKKIVDEYNKKYGIHKIWRYFIKKL</sequence>